<accession>A0A3L8PRT0</accession>
<reference evidence="1 2" key="1">
    <citation type="submission" date="2018-09" db="EMBL/GenBank/DDBJ databases">
        <title>Phylogeny of the Shewanellaceae, and recommendation for two new genera, Pseudoshewanella and Parashewanella.</title>
        <authorList>
            <person name="Wang G."/>
        </authorList>
    </citation>
    <scope>NUCLEOTIDE SEQUENCE [LARGE SCALE GENOMIC DNA]</scope>
    <source>
        <strain evidence="1 2">C51</strain>
    </source>
</reference>
<dbReference type="Proteomes" id="UP000281474">
    <property type="component" value="Unassembled WGS sequence"/>
</dbReference>
<evidence type="ECO:0000313" key="1">
    <source>
        <dbReference type="EMBL" id="RLV58110.1"/>
    </source>
</evidence>
<dbReference type="EMBL" id="QZEI01000097">
    <property type="protein sequence ID" value="RLV58110.1"/>
    <property type="molecule type" value="Genomic_DNA"/>
</dbReference>
<dbReference type="AlphaFoldDB" id="A0A3L8PRT0"/>
<comment type="caution">
    <text evidence="1">The sequence shown here is derived from an EMBL/GenBank/DDBJ whole genome shotgun (WGS) entry which is preliminary data.</text>
</comment>
<evidence type="ECO:0000313" key="2">
    <source>
        <dbReference type="Proteomes" id="UP000281474"/>
    </source>
</evidence>
<keyword evidence="2" id="KW-1185">Reference proteome</keyword>
<gene>
    <name evidence="1" type="ORF">D5018_19000</name>
</gene>
<organism evidence="1 2">
    <name type="scientific">Parashewanella curva</name>
    <dbReference type="NCBI Taxonomy" id="2338552"/>
    <lineage>
        <taxon>Bacteria</taxon>
        <taxon>Pseudomonadati</taxon>
        <taxon>Pseudomonadota</taxon>
        <taxon>Gammaproteobacteria</taxon>
        <taxon>Alteromonadales</taxon>
        <taxon>Shewanellaceae</taxon>
        <taxon>Parashewanella</taxon>
    </lineage>
</organism>
<protein>
    <submittedName>
        <fullName evidence="1">Uncharacterized protein</fullName>
    </submittedName>
</protein>
<proteinExistence type="predicted"/>
<name>A0A3L8PRT0_9GAMM</name>
<dbReference type="RefSeq" id="WP_121840564.1">
    <property type="nucleotide sequence ID" value="NZ_ML014846.1"/>
</dbReference>
<dbReference type="OrthoDB" id="6195096at2"/>
<sequence length="172" mass="19657">MSSEQRKQRRKYDLTKRKAVKKAQKLVNRHMSVFQKQGNLTSEQVGLPSLSTIISEYAYELCSPNDEEQMIDIICACWNVGSFTGELEKELWDIMIEPVLTHEYQDPKGLLRKHLKGIVAKRQSEYSDDPRFILSYQVNQNGSANQSLTVKSQTITPVEFLEFVAAKATSLV</sequence>